<evidence type="ECO:0000313" key="1">
    <source>
        <dbReference type="Proteomes" id="UP000515204"/>
    </source>
</evidence>
<protein>
    <submittedName>
        <fullName evidence="2">Uncharacterized protein LOC106750287</fullName>
    </submittedName>
</protein>
<organism evidence="1 2">
    <name type="scientific">Dinoponera quadriceps</name>
    <name type="common">South American ant</name>
    <dbReference type="NCBI Taxonomy" id="609295"/>
    <lineage>
        <taxon>Eukaryota</taxon>
        <taxon>Metazoa</taxon>
        <taxon>Ecdysozoa</taxon>
        <taxon>Arthropoda</taxon>
        <taxon>Hexapoda</taxon>
        <taxon>Insecta</taxon>
        <taxon>Pterygota</taxon>
        <taxon>Neoptera</taxon>
        <taxon>Endopterygota</taxon>
        <taxon>Hymenoptera</taxon>
        <taxon>Apocrita</taxon>
        <taxon>Aculeata</taxon>
        <taxon>Formicoidea</taxon>
        <taxon>Formicidae</taxon>
        <taxon>Ponerinae</taxon>
        <taxon>Ponerini</taxon>
        <taxon>Dinoponera</taxon>
    </lineage>
</organism>
<dbReference type="Proteomes" id="UP000515204">
    <property type="component" value="Unplaced"/>
</dbReference>
<reference evidence="2" key="1">
    <citation type="submission" date="2025-08" db="UniProtKB">
        <authorList>
            <consortium name="RefSeq"/>
        </authorList>
    </citation>
    <scope>IDENTIFICATION</scope>
</reference>
<name>A0A6P3Y562_DINQU</name>
<gene>
    <name evidence="2" type="primary">LOC106750287</name>
</gene>
<dbReference type="KEGG" id="dqu:106750287"/>
<sequence>MFARFFQSNLCDANLLINCQPLSRLCRFEERESARISMHPTMHFASQFRAKIAIRISTLHFAERLASRRTFLLLQIVSRRNGPVMIPTLASRKSLTSHDAISFLPHRIFSTVDREESAHRSANGLNDSATDVSIDEITNAKLRAHSLTPVYPAYILRPVFKPVTSSVQTERCTPIYAIQDVTLVEIG</sequence>
<evidence type="ECO:0000313" key="2">
    <source>
        <dbReference type="RefSeq" id="XP_014486010.1"/>
    </source>
</evidence>
<dbReference type="AlphaFoldDB" id="A0A6P3Y562"/>
<dbReference type="OrthoDB" id="6049566at2759"/>
<dbReference type="GeneID" id="106750287"/>
<dbReference type="RefSeq" id="XP_014486010.1">
    <property type="nucleotide sequence ID" value="XM_014630524.1"/>
</dbReference>
<proteinExistence type="predicted"/>
<accession>A0A6P3Y562</accession>
<keyword evidence="1" id="KW-1185">Reference proteome</keyword>